<dbReference type="Pfam" id="PF13177">
    <property type="entry name" value="DNA_pol3_delta2"/>
    <property type="match status" value="1"/>
</dbReference>
<dbReference type="FunFam" id="3.40.50.300:FF:001255">
    <property type="entry name" value="DNA polymerase III subunit delta"/>
    <property type="match status" value="1"/>
</dbReference>
<proteinExistence type="predicted"/>
<evidence type="ECO:0000313" key="2">
    <source>
        <dbReference type="Proteomes" id="UP000198534"/>
    </source>
</evidence>
<dbReference type="SUPFAM" id="SSF52540">
    <property type="entry name" value="P-loop containing nucleoside triphosphate hydrolases"/>
    <property type="match status" value="1"/>
</dbReference>
<evidence type="ECO:0000313" key="1">
    <source>
        <dbReference type="EMBL" id="SDW85241.1"/>
    </source>
</evidence>
<dbReference type="PANTHER" id="PTHR11669:SF8">
    <property type="entry name" value="DNA POLYMERASE III SUBUNIT DELTA"/>
    <property type="match status" value="1"/>
</dbReference>
<dbReference type="STRING" id="1048340.SAMN05444487_1077"/>
<name>A0A1H2WXE3_9BACL</name>
<sequence>MALTDIVGQERVIHFLQQGLVSGRISHAYGFAGPVGVGKGQAALEFAKALNCREVVGDACDQCSSCQRIQHGNHPEVRRIVPDGQSIKIEQVRKLQRDFSYSPGEDVTRVVVIEQVESMTTQAANSLLKFLEEPTSRLVAILLTENIHALLPTIISRCQWVHFPPLAPDKIAVRLVSEGLDVDLSRIASRLAGGIPEAELIVKEEGFALLCERVIKWGGEIVSGKSGAILSVQTWMIQEDSNRGKIERMIDLLLLWLRDLLDEKLAREPVIFLRYGETRRRQSAGWSVSGLIDAMDAVMEARRQLAGHIQPQAVLERLVLAMQGGSTHVNSRRSPFQASG</sequence>
<dbReference type="InterPro" id="IPR027417">
    <property type="entry name" value="P-loop_NTPase"/>
</dbReference>
<gene>
    <name evidence="1" type="ORF">SAMN05444487_1077</name>
</gene>
<dbReference type="AlphaFoldDB" id="A0A1H2WXE3"/>
<dbReference type="GO" id="GO:0006261">
    <property type="term" value="P:DNA-templated DNA replication"/>
    <property type="evidence" value="ECO:0007669"/>
    <property type="project" value="TreeGrafter"/>
</dbReference>
<organism evidence="1 2">
    <name type="scientific">Marininema mesophilum</name>
    <dbReference type="NCBI Taxonomy" id="1048340"/>
    <lineage>
        <taxon>Bacteria</taxon>
        <taxon>Bacillati</taxon>
        <taxon>Bacillota</taxon>
        <taxon>Bacilli</taxon>
        <taxon>Bacillales</taxon>
        <taxon>Thermoactinomycetaceae</taxon>
        <taxon>Marininema</taxon>
    </lineage>
</organism>
<dbReference type="InterPro" id="IPR050238">
    <property type="entry name" value="DNA_Rep/Repair_Clamp_Loader"/>
</dbReference>
<dbReference type="GO" id="GO:0008408">
    <property type="term" value="F:3'-5' exonuclease activity"/>
    <property type="evidence" value="ECO:0007669"/>
    <property type="project" value="InterPro"/>
</dbReference>
<dbReference type="Gene3D" id="3.40.50.300">
    <property type="entry name" value="P-loop containing nucleotide triphosphate hydrolases"/>
    <property type="match status" value="1"/>
</dbReference>
<accession>A0A1H2WXE3</accession>
<dbReference type="NCBIfam" id="TIGR00678">
    <property type="entry name" value="holB"/>
    <property type="match status" value="1"/>
</dbReference>
<reference evidence="1 2" key="1">
    <citation type="submission" date="2016-10" db="EMBL/GenBank/DDBJ databases">
        <authorList>
            <person name="de Groot N.N."/>
        </authorList>
    </citation>
    <scope>NUCLEOTIDE SEQUENCE [LARGE SCALE GENOMIC DNA]</scope>
    <source>
        <strain evidence="1 2">DSM 45610</strain>
    </source>
</reference>
<dbReference type="Proteomes" id="UP000198534">
    <property type="component" value="Unassembled WGS sequence"/>
</dbReference>
<dbReference type="GO" id="GO:0003887">
    <property type="term" value="F:DNA-directed DNA polymerase activity"/>
    <property type="evidence" value="ECO:0007669"/>
    <property type="project" value="InterPro"/>
</dbReference>
<dbReference type="PANTHER" id="PTHR11669">
    <property type="entry name" value="REPLICATION FACTOR C / DNA POLYMERASE III GAMMA-TAU SUBUNIT"/>
    <property type="match status" value="1"/>
</dbReference>
<keyword evidence="2" id="KW-1185">Reference proteome</keyword>
<dbReference type="InterPro" id="IPR004622">
    <property type="entry name" value="DNA_pol_HolB"/>
</dbReference>
<dbReference type="RefSeq" id="WP_091738939.1">
    <property type="nucleotide sequence ID" value="NZ_FNNQ01000007.1"/>
</dbReference>
<dbReference type="OrthoDB" id="9810148at2"/>
<dbReference type="EMBL" id="FNNQ01000007">
    <property type="protein sequence ID" value="SDW85241.1"/>
    <property type="molecule type" value="Genomic_DNA"/>
</dbReference>
<protein>
    <submittedName>
        <fullName evidence="1">DNA polymerase-3 subunit delta</fullName>
    </submittedName>
</protein>